<accession>L7F1B6</accession>
<keyword evidence="3" id="KW-1185">Reference proteome</keyword>
<dbReference type="Proteomes" id="UP000010931">
    <property type="component" value="Unassembled WGS sequence"/>
</dbReference>
<reference evidence="2 3" key="1">
    <citation type="journal article" date="2011" name="Plasmid">
        <title>Streptomyces turgidiscabies Car8 contains a modular pathogenicity island that shares virulence genes with other actinobacterial plant pathogens.</title>
        <authorList>
            <person name="Huguet-Tapia J.C."/>
            <person name="Badger J.H."/>
            <person name="Loria R."/>
            <person name="Pettis G.S."/>
        </authorList>
    </citation>
    <scope>NUCLEOTIDE SEQUENCE [LARGE SCALE GENOMIC DNA]</scope>
    <source>
        <strain evidence="2 3">Car8</strain>
    </source>
</reference>
<dbReference type="GO" id="GO:0003677">
    <property type="term" value="F:DNA binding"/>
    <property type="evidence" value="ECO:0007669"/>
    <property type="project" value="InterPro"/>
</dbReference>
<dbReference type="Gene3D" id="1.10.260.40">
    <property type="entry name" value="lambda repressor-like DNA-binding domains"/>
    <property type="match status" value="1"/>
</dbReference>
<dbReference type="SUPFAM" id="SSF47413">
    <property type="entry name" value="lambda repressor-like DNA-binding domains"/>
    <property type="match status" value="1"/>
</dbReference>
<dbReference type="AlphaFoldDB" id="L7F1B6"/>
<name>L7F1B6_STRT8</name>
<dbReference type="EMBL" id="AEJB01000413">
    <property type="protein sequence ID" value="ELP65072.1"/>
    <property type="molecule type" value="Genomic_DNA"/>
</dbReference>
<evidence type="ECO:0000313" key="2">
    <source>
        <dbReference type="EMBL" id="ELP65072.1"/>
    </source>
</evidence>
<dbReference type="PATRIC" id="fig|698760.3.peg.6091"/>
<gene>
    <name evidence="2" type="ORF">STRTUCAR8_00003</name>
</gene>
<dbReference type="CDD" id="cd00093">
    <property type="entry name" value="HTH_XRE"/>
    <property type="match status" value="1"/>
</dbReference>
<dbReference type="STRING" id="85558.T45_08981"/>
<evidence type="ECO:0000259" key="1">
    <source>
        <dbReference type="PROSITE" id="PS50943"/>
    </source>
</evidence>
<organism evidence="2 3">
    <name type="scientific">Streptomyces turgidiscabies (strain Car8)</name>
    <dbReference type="NCBI Taxonomy" id="698760"/>
    <lineage>
        <taxon>Bacteria</taxon>
        <taxon>Bacillati</taxon>
        <taxon>Actinomycetota</taxon>
        <taxon>Actinomycetes</taxon>
        <taxon>Kitasatosporales</taxon>
        <taxon>Streptomycetaceae</taxon>
        <taxon>Streptomyces</taxon>
    </lineage>
</organism>
<evidence type="ECO:0000313" key="3">
    <source>
        <dbReference type="Proteomes" id="UP000010931"/>
    </source>
</evidence>
<dbReference type="Pfam" id="PF13560">
    <property type="entry name" value="HTH_31"/>
    <property type="match status" value="1"/>
</dbReference>
<feature type="domain" description="HTH cro/C1-type" evidence="1">
    <location>
        <begin position="79"/>
        <end position="134"/>
    </location>
</feature>
<dbReference type="SMART" id="SM00530">
    <property type="entry name" value="HTH_XRE"/>
    <property type="match status" value="1"/>
</dbReference>
<dbReference type="Pfam" id="PF19054">
    <property type="entry name" value="DUF5753"/>
    <property type="match status" value="1"/>
</dbReference>
<dbReference type="PROSITE" id="PS50943">
    <property type="entry name" value="HTH_CROC1"/>
    <property type="match status" value="1"/>
</dbReference>
<proteinExistence type="predicted"/>
<dbReference type="InterPro" id="IPR010982">
    <property type="entry name" value="Lambda_DNA-bd_dom_sf"/>
</dbReference>
<dbReference type="InterPro" id="IPR001387">
    <property type="entry name" value="Cro/C1-type_HTH"/>
</dbReference>
<dbReference type="InterPro" id="IPR043917">
    <property type="entry name" value="DUF5753"/>
</dbReference>
<sequence length="349" mass="38546">MAPCALSAQVRSKFLASDEHACGAFNERGPAMCAARGDSAADCSQASAQARSKRRGRGRRRVAQPKTPTVNRRQLGAELRRLRKTRGLLAAEVAQHLQCSETRISRMETGRGRVTPRAEEIVKLCELYGVADERQVQGLLSMLTDSEQPGWWDSYREALPSGLEVLLGLETDARAERAWEPVLIHGLLQTPDYARAVLAAHPGNRPNDIEDLVSVRTKRQELLSAEDREPLELWAILDEQVISRPVGGPGIMHEQISHLIEVAGLPNVTLQMVPIAKGAHPGLGGAFSILEFEENEPLVYVDSPAGNLYLEKKPDVRRFTTSFDLRKAKALDPDETTARLQDAVKEKQQ</sequence>
<comment type="caution">
    <text evidence="2">The sequence shown here is derived from an EMBL/GenBank/DDBJ whole genome shotgun (WGS) entry which is preliminary data.</text>
</comment>
<protein>
    <submittedName>
        <fullName evidence="2">Toxin-antitoxin system, antitoxin component, Xre family</fullName>
    </submittedName>
</protein>